<dbReference type="InterPro" id="IPR036046">
    <property type="entry name" value="Acylphosphatase-like_dom_sf"/>
</dbReference>
<sequence>MTTKQIKAIVSGKVQRVWFRANTQKKAIELGLTGQAINLANGNVEVIACGEQADIEQLIAWLHIGSEKAVVDKVEVEELESVATFTDFTTG</sequence>
<keyword evidence="5 8" id="KW-0378">Hydrolase</keyword>
<evidence type="ECO:0000256" key="6">
    <source>
        <dbReference type="RuleBase" id="RU004168"/>
    </source>
</evidence>
<dbReference type="EMBL" id="CP034759">
    <property type="protein sequence ID" value="QBG36112.1"/>
    <property type="molecule type" value="Genomic_DNA"/>
</dbReference>
<dbReference type="KEGG" id="lsd:EMK97_10510"/>
<evidence type="ECO:0000313" key="9">
    <source>
        <dbReference type="Proteomes" id="UP000290244"/>
    </source>
</evidence>
<dbReference type="OrthoDB" id="5295388at2"/>
<feature type="active site" evidence="5">
    <location>
        <position position="20"/>
    </location>
</feature>
<comment type="similarity">
    <text evidence="1 6">Belongs to the acylphosphatase family.</text>
</comment>
<comment type="catalytic activity">
    <reaction evidence="4 5">
        <text>an acyl phosphate + H2O = a carboxylate + phosphate + H(+)</text>
        <dbReference type="Rhea" id="RHEA:14965"/>
        <dbReference type="ChEBI" id="CHEBI:15377"/>
        <dbReference type="ChEBI" id="CHEBI:15378"/>
        <dbReference type="ChEBI" id="CHEBI:29067"/>
        <dbReference type="ChEBI" id="CHEBI:43474"/>
        <dbReference type="ChEBI" id="CHEBI:59918"/>
        <dbReference type="EC" id="3.6.1.7"/>
    </reaction>
</comment>
<dbReference type="PROSITE" id="PS51160">
    <property type="entry name" value="ACYLPHOSPHATASE_3"/>
    <property type="match status" value="1"/>
</dbReference>
<keyword evidence="9" id="KW-1185">Reference proteome</keyword>
<feature type="domain" description="Acylphosphatase-like" evidence="7">
    <location>
        <begin position="5"/>
        <end position="91"/>
    </location>
</feature>
<dbReference type="RefSeq" id="WP_130601948.1">
    <property type="nucleotide sequence ID" value="NZ_CP034759.1"/>
</dbReference>
<evidence type="ECO:0000256" key="5">
    <source>
        <dbReference type="PROSITE-ProRule" id="PRU00520"/>
    </source>
</evidence>
<feature type="active site" evidence="5">
    <location>
        <position position="38"/>
    </location>
</feature>
<gene>
    <name evidence="8" type="ORF">EMK97_10510</name>
</gene>
<dbReference type="PANTHER" id="PTHR47268:SF4">
    <property type="entry name" value="ACYLPHOSPHATASE"/>
    <property type="match status" value="1"/>
</dbReference>
<dbReference type="NCBIfam" id="NF011000">
    <property type="entry name" value="PRK14426.1"/>
    <property type="match status" value="1"/>
</dbReference>
<dbReference type="SUPFAM" id="SSF54975">
    <property type="entry name" value="Acylphosphatase/BLUF domain-like"/>
    <property type="match status" value="1"/>
</dbReference>
<evidence type="ECO:0000259" key="7">
    <source>
        <dbReference type="PROSITE" id="PS51160"/>
    </source>
</evidence>
<dbReference type="Gene3D" id="3.30.70.100">
    <property type="match status" value="1"/>
</dbReference>
<evidence type="ECO:0000313" key="8">
    <source>
        <dbReference type="EMBL" id="QBG36112.1"/>
    </source>
</evidence>
<evidence type="ECO:0000256" key="4">
    <source>
        <dbReference type="ARBA" id="ARBA00047645"/>
    </source>
</evidence>
<dbReference type="Pfam" id="PF00708">
    <property type="entry name" value="Acylphosphatase"/>
    <property type="match status" value="1"/>
</dbReference>
<evidence type="ECO:0000256" key="3">
    <source>
        <dbReference type="ARBA" id="ARBA00015991"/>
    </source>
</evidence>
<dbReference type="EC" id="3.6.1.7" evidence="2 5"/>
<evidence type="ECO:0000256" key="1">
    <source>
        <dbReference type="ARBA" id="ARBA00005614"/>
    </source>
</evidence>
<accession>A0A4P6P956</accession>
<reference evidence="8 9" key="1">
    <citation type="submission" date="2018-12" db="EMBL/GenBank/DDBJ databases">
        <title>Complete genome of Litorilituus sediminis.</title>
        <authorList>
            <person name="Liu A."/>
            <person name="Rong J."/>
        </authorList>
    </citation>
    <scope>NUCLEOTIDE SEQUENCE [LARGE SCALE GENOMIC DNA]</scope>
    <source>
        <strain evidence="8 9">JCM 17549</strain>
    </source>
</reference>
<name>A0A4P6P956_9GAMM</name>
<dbReference type="InterPro" id="IPR020456">
    <property type="entry name" value="Acylphosphatase"/>
</dbReference>
<evidence type="ECO:0000256" key="2">
    <source>
        <dbReference type="ARBA" id="ARBA00012150"/>
    </source>
</evidence>
<organism evidence="8 9">
    <name type="scientific">Litorilituus sediminis</name>
    <dbReference type="NCBI Taxonomy" id="718192"/>
    <lineage>
        <taxon>Bacteria</taxon>
        <taxon>Pseudomonadati</taxon>
        <taxon>Pseudomonadota</taxon>
        <taxon>Gammaproteobacteria</taxon>
        <taxon>Alteromonadales</taxon>
        <taxon>Colwelliaceae</taxon>
        <taxon>Litorilituus</taxon>
    </lineage>
</organism>
<dbReference type="InterPro" id="IPR001792">
    <property type="entry name" value="Acylphosphatase-like_dom"/>
</dbReference>
<proteinExistence type="inferred from homology"/>
<dbReference type="GO" id="GO:0003998">
    <property type="term" value="F:acylphosphatase activity"/>
    <property type="evidence" value="ECO:0007669"/>
    <property type="project" value="UniProtKB-EC"/>
</dbReference>
<dbReference type="AlphaFoldDB" id="A0A4P6P956"/>
<protein>
    <recommendedName>
        <fullName evidence="3 5">acylphosphatase</fullName>
        <ecNumber evidence="2 5">3.6.1.7</ecNumber>
    </recommendedName>
</protein>
<dbReference type="PANTHER" id="PTHR47268">
    <property type="entry name" value="ACYLPHOSPHATASE"/>
    <property type="match status" value="1"/>
</dbReference>
<dbReference type="Proteomes" id="UP000290244">
    <property type="component" value="Chromosome"/>
</dbReference>